<keyword evidence="2" id="KW-0812">Transmembrane</keyword>
<dbReference type="InParanoid" id="K3XZL7"/>
<keyword evidence="4" id="KW-1185">Reference proteome</keyword>
<dbReference type="Proteomes" id="UP000004995">
    <property type="component" value="Unassembled WGS sequence"/>
</dbReference>
<protein>
    <submittedName>
        <fullName evidence="3">Uncharacterized protein</fullName>
    </submittedName>
</protein>
<name>K3XZL7_SETIT</name>
<dbReference type="PANTHER" id="PTHR46610">
    <property type="entry name" value="OS05G0181300 PROTEIN"/>
    <property type="match status" value="1"/>
</dbReference>
<dbReference type="AlphaFoldDB" id="K3XZL7"/>
<dbReference type="Gramene" id="KQL09299">
    <property type="protein sequence ID" value="KQL09299"/>
    <property type="gene ID" value="SETIT_007378mg"/>
</dbReference>
<accession>K3XZL7</accession>
<keyword evidence="2" id="KW-0472">Membrane</keyword>
<proteinExistence type="predicted"/>
<reference evidence="3" key="2">
    <citation type="submission" date="2018-08" db="UniProtKB">
        <authorList>
            <consortium name="EnsemblPlants"/>
        </authorList>
    </citation>
    <scope>IDENTIFICATION</scope>
    <source>
        <strain evidence="3">Yugu1</strain>
    </source>
</reference>
<feature type="transmembrane region" description="Helical" evidence="2">
    <location>
        <begin position="101"/>
        <end position="119"/>
    </location>
</feature>
<organism evidence="3 4">
    <name type="scientific">Setaria italica</name>
    <name type="common">Foxtail millet</name>
    <name type="synonym">Panicum italicum</name>
    <dbReference type="NCBI Taxonomy" id="4555"/>
    <lineage>
        <taxon>Eukaryota</taxon>
        <taxon>Viridiplantae</taxon>
        <taxon>Streptophyta</taxon>
        <taxon>Embryophyta</taxon>
        <taxon>Tracheophyta</taxon>
        <taxon>Spermatophyta</taxon>
        <taxon>Magnoliopsida</taxon>
        <taxon>Liliopsida</taxon>
        <taxon>Poales</taxon>
        <taxon>Poaceae</taxon>
        <taxon>PACMAD clade</taxon>
        <taxon>Panicoideae</taxon>
        <taxon>Panicodae</taxon>
        <taxon>Paniceae</taxon>
        <taxon>Cenchrinae</taxon>
        <taxon>Setaria</taxon>
    </lineage>
</organism>
<dbReference type="Pfam" id="PF20100">
    <property type="entry name" value="DUF6490"/>
    <property type="match status" value="1"/>
</dbReference>
<feature type="transmembrane region" description="Helical" evidence="2">
    <location>
        <begin position="139"/>
        <end position="172"/>
    </location>
</feature>
<keyword evidence="2" id="KW-1133">Transmembrane helix</keyword>
<dbReference type="PANTHER" id="PTHR46610:SF1">
    <property type="entry name" value="OS06G0147300 PROTEIN"/>
    <property type="match status" value="1"/>
</dbReference>
<evidence type="ECO:0000313" key="4">
    <source>
        <dbReference type="Proteomes" id="UP000004995"/>
    </source>
</evidence>
<feature type="transmembrane region" description="Helical" evidence="2">
    <location>
        <begin position="73"/>
        <end position="94"/>
    </location>
</feature>
<feature type="compositionally biased region" description="Polar residues" evidence="1">
    <location>
        <begin position="1"/>
        <end position="13"/>
    </location>
</feature>
<evidence type="ECO:0000256" key="2">
    <source>
        <dbReference type="SAM" id="Phobius"/>
    </source>
</evidence>
<reference evidence="4" key="1">
    <citation type="journal article" date="2012" name="Nat. Biotechnol.">
        <title>Reference genome sequence of the model plant Setaria.</title>
        <authorList>
            <person name="Bennetzen J.L."/>
            <person name="Schmutz J."/>
            <person name="Wang H."/>
            <person name="Percifield R."/>
            <person name="Hawkins J."/>
            <person name="Pontaroli A.C."/>
            <person name="Estep M."/>
            <person name="Feng L."/>
            <person name="Vaughn J.N."/>
            <person name="Grimwood J."/>
            <person name="Jenkins J."/>
            <person name="Barry K."/>
            <person name="Lindquist E."/>
            <person name="Hellsten U."/>
            <person name="Deshpande S."/>
            <person name="Wang X."/>
            <person name="Wu X."/>
            <person name="Mitros T."/>
            <person name="Triplett J."/>
            <person name="Yang X."/>
            <person name="Ye C.Y."/>
            <person name="Mauro-Herrera M."/>
            <person name="Wang L."/>
            <person name="Li P."/>
            <person name="Sharma M."/>
            <person name="Sharma R."/>
            <person name="Ronald P.C."/>
            <person name="Panaud O."/>
            <person name="Kellogg E.A."/>
            <person name="Brutnell T.P."/>
            <person name="Doust A.N."/>
            <person name="Tuskan G.A."/>
            <person name="Rokhsar D."/>
            <person name="Devos K.M."/>
        </authorList>
    </citation>
    <scope>NUCLEOTIDE SEQUENCE [LARGE SCALE GENOMIC DNA]</scope>
    <source>
        <strain evidence="4">cv. Yugu1</strain>
    </source>
</reference>
<evidence type="ECO:0000256" key="1">
    <source>
        <dbReference type="SAM" id="MobiDB-lite"/>
    </source>
</evidence>
<feature type="region of interest" description="Disordered" evidence="1">
    <location>
        <begin position="1"/>
        <end position="22"/>
    </location>
</feature>
<dbReference type="InterPro" id="IPR045501">
    <property type="entry name" value="DUF6490"/>
</dbReference>
<sequence length="173" mass="18861">MTWNWSDSPTKNSLKLRDSAPSPLRSDRLRKMEVEPATVETVHHQSLHAKLKHYVTPPKKNYVTLAPPATGGAMGSAATSLGFLLLTVNSIMAIHRSWGDAMAAIFVIGSYAVLVLLFYCLRWLERAPPGSAAEDRARAGVWVTTMFLTAMISCGVVPVMPGLMAAAVWLIVR</sequence>
<dbReference type="HOGENOM" id="CLU_1550190_0_0_1"/>
<dbReference type="EnsemblPlants" id="KQL09299">
    <property type="protein sequence ID" value="KQL09299"/>
    <property type="gene ID" value="SETIT_007378mg"/>
</dbReference>
<dbReference type="EMBL" id="AGNK02002201">
    <property type="status" value="NOT_ANNOTATED_CDS"/>
    <property type="molecule type" value="Genomic_DNA"/>
</dbReference>
<evidence type="ECO:0000313" key="3">
    <source>
        <dbReference type="EnsemblPlants" id="KQL09299"/>
    </source>
</evidence>